<dbReference type="InterPro" id="IPR036196">
    <property type="entry name" value="Ptyr_pPase_sf"/>
</dbReference>
<dbReference type="eggNOG" id="COG0394">
    <property type="taxonomic scope" value="Bacteria"/>
</dbReference>
<dbReference type="eggNOG" id="COG0640">
    <property type="taxonomic scope" value="Bacteria"/>
</dbReference>
<evidence type="ECO:0000313" key="3">
    <source>
        <dbReference type="EMBL" id="CUH60645.1"/>
    </source>
</evidence>
<dbReference type="GO" id="GO:0016491">
    <property type="term" value="F:oxidoreductase activity"/>
    <property type="evidence" value="ECO:0007669"/>
    <property type="project" value="UniProtKB-KW"/>
</dbReference>
<keyword evidence="1" id="KW-0059">Arsenical resistance</keyword>
<dbReference type="InterPro" id="IPR001845">
    <property type="entry name" value="HTH_ArsR_DNA-bd_dom"/>
</dbReference>
<keyword evidence="3" id="KW-0560">Oxidoreductase</keyword>
<dbReference type="SMART" id="SM00418">
    <property type="entry name" value="HTH_ARSR"/>
    <property type="match status" value="1"/>
</dbReference>
<dbReference type="InterPro" id="IPR011991">
    <property type="entry name" value="ArsR-like_HTH"/>
</dbReference>
<dbReference type="GO" id="GO:0003700">
    <property type="term" value="F:DNA-binding transcription factor activity"/>
    <property type="evidence" value="ECO:0007669"/>
    <property type="project" value="InterPro"/>
</dbReference>
<reference evidence="3 4" key="1">
    <citation type="submission" date="2015-09" db="EMBL/GenBank/DDBJ databases">
        <authorList>
            <consortium name="Swine Surveillance"/>
        </authorList>
    </citation>
    <scope>NUCLEOTIDE SEQUENCE [LARGE SCALE GENOMIC DNA]</scope>
    <source>
        <strain evidence="3 4">CECT 5294</strain>
    </source>
</reference>
<dbReference type="STRING" id="266809.PM03_13785"/>
<dbReference type="EC" id="1.20.4.-" evidence="3"/>
<accession>A0A0P1EZN9</accession>
<evidence type="ECO:0000256" key="1">
    <source>
        <dbReference type="ARBA" id="ARBA00022849"/>
    </source>
</evidence>
<dbReference type="Gene3D" id="3.40.50.2300">
    <property type="match status" value="1"/>
</dbReference>
<dbReference type="PRINTS" id="PR00778">
    <property type="entry name" value="HTHARSR"/>
</dbReference>
<dbReference type="InterPro" id="IPR023485">
    <property type="entry name" value="Ptyr_pPase"/>
</dbReference>
<dbReference type="SUPFAM" id="SSF46785">
    <property type="entry name" value="Winged helix' DNA-binding domain"/>
    <property type="match status" value="1"/>
</dbReference>
<evidence type="ECO:0000313" key="4">
    <source>
        <dbReference type="Proteomes" id="UP000051298"/>
    </source>
</evidence>
<feature type="domain" description="HTH arsR-type" evidence="2">
    <location>
        <begin position="1"/>
        <end position="95"/>
    </location>
</feature>
<dbReference type="PANTHER" id="PTHR43428">
    <property type="entry name" value="ARSENATE REDUCTASE"/>
    <property type="match status" value="1"/>
</dbReference>
<dbReference type="Proteomes" id="UP000051298">
    <property type="component" value="Unassembled WGS sequence"/>
</dbReference>
<dbReference type="InterPro" id="IPR036388">
    <property type="entry name" value="WH-like_DNA-bd_sf"/>
</dbReference>
<name>A0A0P1EZN9_9RHOB</name>
<dbReference type="Pfam" id="PF01451">
    <property type="entry name" value="LMWPc"/>
    <property type="match status" value="1"/>
</dbReference>
<dbReference type="InterPro" id="IPR036390">
    <property type="entry name" value="WH_DNA-bd_sf"/>
</dbReference>
<dbReference type="CDD" id="cd16345">
    <property type="entry name" value="LMWP_ArsC"/>
    <property type="match status" value="1"/>
</dbReference>
<dbReference type="PANTHER" id="PTHR43428:SF1">
    <property type="entry name" value="ARSENATE REDUCTASE"/>
    <property type="match status" value="1"/>
</dbReference>
<dbReference type="CDD" id="cd00090">
    <property type="entry name" value="HTH_ARSR"/>
    <property type="match status" value="1"/>
</dbReference>
<proteinExistence type="predicted"/>
<dbReference type="Gene3D" id="1.10.10.10">
    <property type="entry name" value="Winged helix-like DNA-binding domain superfamily/Winged helix DNA-binding domain"/>
    <property type="match status" value="1"/>
</dbReference>
<sequence>MDTTLATRALSTLGHPGRLATFRLLMRFAPQGVRPTEIATALAVKQNTLSHHLSDLVASGLANVDRDGRSLFYSVNIEVAEALLSYLALDMGRARPDLIAPIQASLAAPSNGPWNVLFICSKNSARSIMAEALLRDLAPNSPVQIRAASAGTLPNSTLNPWAIETLARNGHDTSNLRAKHITEFQQPDAPRQDFVFTVCDAAAARDCAPWPRHPFTAHWGVPDPASNTSDTDTDHAAIFAQTYALLRHRITAFLKLPFTALSPICLQTHLDAIGTDTPKQG</sequence>
<dbReference type="GO" id="GO:0046685">
    <property type="term" value="P:response to arsenic-containing substance"/>
    <property type="evidence" value="ECO:0007669"/>
    <property type="project" value="UniProtKB-KW"/>
</dbReference>
<evidence type="ECO:0000259" key="2">
    <source>
        <dbReference type="PROSITE" id="PS50987"/>
    </source>
</evidence>
<gene>
    <name evidence="3" type="primary">arsC</name>
    <name evidence="3" type="ORF">THS5294_01941</name>
</gene>
<dbReference type="SMART" id="SM00226">
    <property type="entry name" value="LMWPc"/>
    <property type="match status" value="1"/>
</dbReference>
<dbReference type="SUPFAM" id="SSF52788">
    <property type="entry name" value="Phosphotyrosine protein phosphatases I"/>
    <property type="match status" value="1"/>
</dbReference>
<organism evidence="3 4">
    <name type="scientific">Thalassobacter stenotrophicus</name>
    <dbReference type="NCBI Taxonomy" id="266809"/>
    <lineage>
        <taxon>Bacteria</taxon>
        <taxon>Pseudomonadati</taxon>
        <taxon>Pseudomonadota</taxon>
        <taxon>Alphaproteobacteria</taxon>
        <taxon>Rhodobacterales</taxon>
        <taxon>Roseobacteraceae</taxon>
        <taxon>Thalassobacter</taxon>
    </lineage>
</organism>
<dbReference type="PROSITE" id="PS50987">
    <property type="entry name" value="HTH_ARSR_2"/>
    <property type="match status" value="1"/>
</dbReference>
<dbReference type="RefSeq" id="WP_058123569.1">
    <property type="nucleotide sequence ID" value="NZ_CYRX01000026.1"/>
</dbReference>
<dbReference type="EMBL" id="CYRX01000026">
    <property type="protein sequence ID" value="CUH60645.1"/>
    <property type="molecule type" value="Genomic_DNA"/>
</dbReference>
<dbReference type="AlphaFoldDB" id="A0A0P1EZN9"/>
<protein>
    <submittedName>
        <fullName evidence="3">Arsenate reductase</fullName>
        <ecNumber evidence="3">1.20.4.-</ecNumber>
    </submittedName>
</protein>